<name>A0ABU5CBC9_9BACI</name>
<dbReference type="Proteomes" id="UP001281447">
    <property type="component" value="Unassembled WGS sequence"/>
</dbReference>
<feature type="transmembrane region" description="Helical" evidence="1">
    <location>
        <begin position="34"/>
        <end position="59"/>
    </location>
</feature>
<evidence type="ECO:0000313" key="3">
    <source>
        <dbReference type="Proteomes" id="UP001281447"/>
    </source>
</evidence>
<protein>
    <submittedName>
        <fullName evidence="2">DUF2768 domain-containing protein</fullName>
    </submittedName>
</protein>
<keyword evidence="1" id="KW-0812">Transmembrane</keyword>
<gene>
    <name evidence="2" type="ORF">RWE15_22400</name>
</gene>
<dbReference type="InterPro" id="IPR020076">
    <property type="entry name" value="DUF2768"/>
</dbReference>
<organism evidence="2 3">
    <name type="scientific">Tigheibacillus halophilus</name>
    <dbReference type="NCBI Taxonomy" id="361280"/>
    <lineage>
        <taxon>Bacteria</taxon>
        <taxon>Bacillati</taxon>
        <taxon>Bacillota</taxon>
        <taxon>Bacilli</taxon>
        <taxon>Bacillales</taxon>
        <taxon>Bacillaceae</taxon>
        <taxon>Tigheibacillus</taxon>
    </lineage>
</organism>
<feature type="transmembrane region" description="Helical" evidence="1">
    <location>
        <begin position="7"/>
        <end position="28"/>
    </location>
</feature>
<sequence length="64" mass="6882">MSAGLKELTSFVGIALLILAIVFIQIARNKLSGWFARIISLLAYLCLVVGGLIVVYIVFSGPTQ</sequence>
<dbReference type="Pfam" id="PF10966">
    <property type="entry name" value="DUF2768"/>
    <property type="match status" value="1"/>
</dbReference>
<comment type="caution">
    <text evidence="2">The sequence shown here is derived from an EMBL/GenBank/DDBJ whole genome shotgun (WGS) entry which is preliminary data.</text>
</comment>
<accession>A0ABU5CBC9</accession>
<keyword evidence="1" id="KW-0472">Membrane</keyword>
<reference evidence="2 3" key="1">
    <citation type="submission" date="2023-10" db="EMBL/GenBank/DDBJ databases">
        <title>Virgibacillus halophilus 5B73C genome.</title>
        <authorList>
            <person name="Miliotis G."/>
            <person name="Sengupta P."/>
            <person name="Hameed A."/>
            <person name="Chuvochina M."/>
            <person name="Mcdonagh F."/>
            <person name="Simpson A.C."/>
            <person name="Singh N.K."/>
            <person name="Rekha P.D."/>
            <person name="Raman K."/>
            <person name="Hugenholtz P."/>
            <person name="Venkateswaran K."/>
        </authorList>
    </citation>
    <scope>NUCLEOTIDE SEQUENCE [LARGE SCALE GENOMIC DNA]</scope>
    <source>
        <strain evidence="2 3">5B73C</strain>
    </source>
</reference>
<dbReference type="EMBL" id="JAWDIP010000004">
    <property type="protein sequence ID" value="MDY0396555.1"/>
    <property type="molecule type" value="Genomic_DNA"/>
</dbReference>
<keyword evidence="1" id="KW-1133">Transmembrane helix</keyword>
<proteinExistence type="predicted"/>
<evidence type="ECO:0000256" key="1">
    <source>
        <dbReference type="SAM" id="Phobius"/>
    </source>
</evidence>
<evidence type="ECO:0000313" key="2">
    <source>
        <dbReference type="EMBL" id="MDY0396555.1"/>
    </source>
</evidence>
<keyword evidence="3" id="KW-1185">Reference proteome</keyword>